<keyword evidence="2 7" id="KW-0813">Transport</keyword>
<organism evidence="9 10">
    <name type="scientific">Bipolaricaulis sibiricus</name>
    <dbReference type="NCBI Taxonomy" id="2501609"/>
    <lineage>
        <taxon>Bacteria</taxon>
        <taxon>Candidatus Bipolaricaulota</taxon>
        <taxon>Candidatus Bipolaricaulia</taxon>
        <taxon>Candidatus Bipolaricaulales</taxon>
        <taxon>Candidatus Bipolaricaulaceae</taxon>
        <taxon>Candidatus Bipolaricaulis</taxon>
    </lineage>
</organism>
<evidence type="ECO:0000256" key="1">
    <source>
        <dbReference type="ARBA" id="ARBA00004651"/>
    </source>
</evidence>
<keyword evidence="4 7" id="KW-0812">Transmembrane</keyword>
<evidence type="ECO:0000256" key="2">
    <source>
        <dbReference type="ARBA" id="ARBA00022448"/>
    </source>
</evidence>
<comment type="subcellular location">
    <subcellularLocation>
        <location evidence="1 7">Cell membrane</location>
        <topology evidence="1 7">Multi-pass membrane protein</topology>
    </subcellularLocation>
</comment>
<dbReference type="InterPro" id="IPR000515">
    <property type="entry name" value="MetI-like"/>
</dbReference>
<dbReference type="SUPFAM" id="SSF161098">
    <property type="entry name" value="MetI-like"/>
    <property type="match status" value="1"/>
</dbReference>
<feature type="domain" description="ABC transmembrane type-1" evidence="8">
    <location>
        <begin position="69"/>
        <end position="258"/>
    </location>
</feature>
<dbReference type="PANTHER" id="PTHR43744">
    <property type="entry name" value="ABC TRANSPORTER PERMEASE PROTEIN MG189-RELATED-RELATED"/>
    <property type="match status" value="1"/>
</dbReference>
<feature type="transmembrane region" description="Helical" evidence="7">
    <location>
        <begin position="68"/>
        <end position="92"/>
    </location>
</feature>
<evidence type="ECO:0000256" key="6">
    <source>
        <dbReference type="ARBA" id="ARBA00023136"/>
    </source>
</evidence>
<feature type="transmembrane region" description="Helical" evidence="7">
    <location>
        <begin position="235"/>
        <end position="258"/>
    </location>
</feature>
<dbReference type="CDD" id="cd06261">
    <property type="entry name" value="TM_PBP2"/>
    <property type="match status" value="1"/>
</dbReference>
<dbReference type="Proteomes" id="UP000287233">
    <property type="component" value="Chromosome"/>
</dbReference>
<proteinExistence type="inferred from homology"/>
<dbReference type="GO" id="GO:0055085">
    <property type="term" value="P:transmembrane transport"/>
    <property type="evidence" value="ECO:0007669"/>
    <property type="project" value="InterPro"/>
</dbReference>
<evidence type="ECO:0000256" key="3">
    <source>
        <dbReference type="ARBA" id="ARBA00022475"/>
    </source>
</evidence>
<accession>A0A410FV53</accession>
<dbReference type="PROSITE" id="PS50928">
    <property type="entry name" value="ABC_TM1"/>
    <property type="match status" value="1"/>
</dbReference>
<feature type="transmembrane region" description="Helical" evidence="7">
    <location>
        <begin position="104"/>
        <end position="125"/>
    </location>
</feature>
<feature type="transmembrane region" description="Helical" evidence="7">
    <location>
        <begin position="137"/>
        <end position="154"/>
    </location>
</feature>
<dbReference type="KEGG" id="bih:BIP78_1191"/>
<dbReference type="GO" id="GO:0005886">
    <property type="term" value="C:plasma membrane"/>
    <property type="evidence" value="ECO:0007669"/>
    <property type="project" value="UniProtKB-SubCell"/>
</dbReference>
<dbReference type="EMBL" id="CP034928">
    <property type="protein sequence ID" value="QAA76957.1"/>
    <property type="molecule type" value="Genomic_DNA"/>
</dbReference>
<dbReference type="PANTHER" id="PTHR43744:SF12">
    <property type="entry name" value="ABC TRANSPORTER PERMEASE PROTEIN MG189-RELATED"/>
    <property type="match status" value="1"/>
</dbReference>
<feature type="transmembrane region" description="Helical" evidence="7">
    <location>
        <begin position="192"/>
        <end position="215"/>
    </location>
</feature>
<evidence type="ECO:0000256" key="5">
    <source>
        <dbReference type="ARBA" id="ARBA00022989"/>
    </source>
</evidence>
<evidence type="ECO:0000313" key="10">
    <source>
        <dbReference type="Proteomes" id="UP000287233"/>
    </source>
</evidence>
<evidence type="ECO:0000256" key="4">
    <source>
        <dbReference type="ARBA" id="ARBA00022692"/>
    </source>
</evidence>
<sequence length="273" mass="30640">MRHRVLPVRILSYLVLTAGAAIMIFPFVWMLLTSLKPLPEIYSLSWLPRQPTLQNYVTILFRYQFGRWFLNSLFVGTATTLSMVVFCSLTGYTLTKLDFPGKGFVFVLILATLFVPTEMLVLPWYAASVRFGWVDTYWGIMFPGMIHAFGVFLMRQFFQSLPNDLLDAARVDGLSELGVFWRVALPLMRSPLAALAILAFLGNWNAFIWPLIVTHRSEVFTLPVGLAMFSGEAGAQWNLITAGATLSVFPVLLVFAIFQRHIIESVASSGVKG</sequence>
<dbReference type="Gene3D" id="1.10.3720.10">
    <property type="entry name" value="MetI-like"/>
    <property type="match status" value="1"/>
</dbReference>
<protein>
    <submittedName>
        <fullName evidence="9">N-acetyl-D-glucosamine ABC transporter, permease protein 2</fullName>
    </submittedName>
</protein>
<keyword evidence="3" id="KW-1003">Cell membrane</keyword>
<gene>
    <name evidence="9" type="ORF">BIP78_1191</name>
</gene>
<evidence type="ECO:0000256" key="7">
    <source>
        <dbReference type="RuleBase" id="RU363032"/>
    </source>
</evidence>
<dbReference type="InterPro" id="IPR035906">
    <property type="entry name" value="MetI-like_sf"/>
</dbReference>
<name>A0A410FV53_BIPS1</name>
<feature type="transmembrane region" description="Helical" evidence="7">
    <location>
        <begin position="12"/>
        <end position="32"/>
    </location>
</feature>
<keyword evidence="5 7" id="KW-1133">Transmembrane helix</keyword>
<evidence type="ECO:0000259" key="8">
    <source>
        <dbReference type="PROSITE" id="PS50928"/>
    </source>
</evidence>
<dbReference type="AlphaFoldDB" id="A0A410FV53"/>
<evidence type="ECO:0000313" key="9">
    <source>
        <dbReference type="EMBL" id="QAA76957.1"/>
    </source>
</evidence>
<reference evidence="10" key="1">
    <citation type="submission" date="2018-12" db="EMBL/GenBank/DDBJ databases">
        <title>Complete genome sequence of an uncultured bacterium of the candidate phylum Bipolaricaulota.</title>
        <authorList>
            <person name="Kadnikov V.V."/>
            <person name="Mardanov A.V."/>
            <person name="Beletsky A.V."/>
            <person name="Frank Y.A."/>
            <person name="Karnachuk O.V."/>
            <person name="Ravin N.V."/>
        </authorList>
    </citation>
    <scope>NUCLEOTIDE SEQUENCE [LARGE SCALE GENOMIC DNA]</scope>
</reference>
<comment type="similarity">
    <text evidence="7">Belongs to the binding-protein-dependent transport system permease family.</text>
</comment>
<keyword evidence="6 7" id="KW-0472">Membrane</keyword>
<dbReference type="Pfam" id="PF00528">
    <property type="entry name" value="BPD_transp_1"/>
    <property type="match status" value="1"/>
</dbReference>